<dbReference type="InterPro" id="IPR003378">
    <property type="entry name" value="Fringe-like_glycosylTrfase"/>
</dbReference>
<organism evidence="9">
    <name type="scientific">Phaeodactylum tricornutum</name>
    <name type="common">Diatom</name>
    <dbReference type="NCBI Taxonomy" id="2850"/>
    <lineage>
        <taxon>Eukaryota</taxon>
        <taxon>Sar</taxon>
        <taxon>Stramenopiles</taxon>
        <taxon>Ochrophyta</taxon>
        <taxon>Bacillariophyta</taxon>
        <taxon>Bacillariophyceae</taxon>
        <taxon>Bacillariophycidae</taxon>
        <taxon>Naviculales</taxon>
        <taxon>Phaeodactylaceae</taxon>
        <taxon>Phaeodactylum</taxon>
    </lineage>
</organism>
<name>A0A8J9XBC3_PHATR</name>
<comment type="subcellular location">
    <subcellularLocation>
        <location evidence="1">Membrane</location>
        <topology evidence="1">Single-pass type II membrane protein</topology>
    </subcellularLocation>
</comment>
<evidence type="ECO:0000259" key="8">
    <source>
        <dbReference type="Pfam" id="PF02434"/>
    </source>
</evidence>
<dbReference type="AlphaFoldDB" id="A0A8J9XBC3"/>
<evidence type="ECO:0000313" key="9">
    <source>
        <dbReference type="EMBL" id="CAG9290416.1"/>
    </source>
</evidence>
<dbReference type="EMBL" id="OU594946">
    <property type="protein sequence ID" value="CAG9290416.1"/>
    <property type="molecule type" value="Genomic_DNA"/>
</dbReference>
<accession>A0A8J9XBC3</accession>
<evidence type="ECO:0000256" key="7">
    <source>
        <dbReference type="ARBA" id="ARBA00023136"/>
    </source>
</evidence>
<evidence type="ECO:0000256" key="4">
    <source>
        <dbReference type="ARBA" id="ARBA00022692"/>
    </source>
</evidence>
<keyword evidence="2" id="KW-0328">Glycosyltransferase</keyword>
<feature type="domain" description="Fringe-like glycosyltransferase" evidence="8">
    <location>
        <begin position="77"/>
        <end position="149"/>
    </location>
</feature>
<proteinExistence type="predicted"/>
<keyword evidence="5" id="KW-0735">Signal-anchor</keyword>
<keyword evidence="6" id="KW-1133">Transmembrane helix</keyword>
<evidence type="ECO:0000256" key="5">
    <source>
        <dbReference type="ARBA" id="ARBA00022968"/>
    </source>
</evidence>
<dbReference type="Gene3D" id="3.90.550.50">
    <property type="match status" value="1"/>
</dbReference>
<keyword evidence="4" id="KW-0812">Transmembrane</keyword>
<evidence type="ECO:0000256" key="2">
    <source>
        <dbReference type="ARBA" id="ARBA00022676"/>
    </source>
</evidence>
<dbReference type="GO" id="GO:0016757">
    <property type="term" value="F:glycosyltransferase activity"/>
    <property type="evidence" value="ECO:0007669"/>
    <property type="project" value="UniProtKB-KW"/>
</dbReference>
<sequence length="302" mass="35130">MDCHKRLSSTHLQKVVKFCRGRGNVLGEKLFHFRQMTMHYATLRWLKKKSNPIGWLCAQKRPFDGLMKTLGSYKSQDTPDYLIVVDDDTWVNIDQLVSSLRSMYPAELPYAIAGCMIRSRVHEHNFTIPYGGWGMIFSRPAIENLMKPLYCNTAPNNFEDEFVRLACWRLSESPIGEQPLFREGMSVAQLMHAYVNDQPYQQVDSWNSLGYCLHSDWVWGYFTNFYHISVHTNTPKFSSLLEDRLQGFNGSMIYAGRPTPETEELKRECRNQGDDMCTKNSNMCHYVTPQHMERLTLQLQGQ</sequence>
<gene>
    <name evidence="9" type="ORF">PTTT1_LOCUS44745</name>
</gene>
<dbReference type="Pfam" id="PF02434">
    <property type="entry name" value="Fringe"/>
    <property type="match status" value="1"/>
</dbReference>
<protein>
    <recommendedName>
        <fullName evidence="8">Fringe-like glycosyltransferase domain-containing protein</fullName>
    </recommendedName>
</protein>
<keyword evidence="7" id="KW-0472">Membrane</keyword>
<dbReference type="GO" id="GO:0016020">
    <property type="term" value="C:membrane"/>
    <property type="evidence" value="ECO:0007669"/>
    <property type="project" value="UniProtKB-SubCell"/>
</dbReference>
<evidence type="ECO:0000256" key="1">
    <source>
        <dbReference type="ARBA" id="ARBA00004606"/>
    </source>
</evidence>
<evidence type="ECO:0000256" key="3">
    <source>
        <dbReference type="ARBA" id="ARBA00022679"/>
    </source>
</evidence>
<keyword evidence="3" id="KW-0808">Transferase</keyword>
<dbReference type="Proteomes" id="UP000836788">
    <property type="component" value="Chromosome 5"/>
</dbReference>
<evidence type="ECO:0000256" key="6">
    <source>
        <dbReference type="ARBA" id="ARBA00022989"/>
    </source>
</evidence>
<reference evidence="9" key="1">
    <citation type="submission" date="2022-02" db="EMBL/GenBank/DDBJ databases">
        <authorList>
            <person name="Giguere J D."/>
        </authorList>
    </citation>
    <scope>NUCLEOTIDE SEQUENCE</scope>
    <source>
        <strain evidence="9">CCAP 1055/1</strain>
    </source>
</reference>